<sequence>MDPVSYLPFKEKNENQSKWRITGGKRLLDCRLYGSRHKIAPGCKKKQQGELVCDQLRNIDSCTTRKHREGPGPSAAA</sequence>
<evidence type="ECO:0000313" key="2">
    <source>
        <dbReference type="Proteomes" id="UP001162480"/>
    </source>
</evidence>
<accession>A0AA36F886</accession>
<organism evidence="1 2">
    <name type="scientific">Octopus vulgaris</name>
    <name type="common">Common octopus</name>
    <dbReference type="NCBI Taxonomy" id="6645"/>
    <lineage>
        <taxon>Eukaryota</taxon>
        <taxon>Metazoa</taxon>
        <taxon>Spiralia</taxon>
        <taxon>Lophotrochozoa</taxon>
        <taxon>Mollusca</taxon>
        <taxon>Cephalopoda</taxon>
        <taxon>Coleoidea</taxon>
        <taxon>Octopodiformes</taxon>
        <taxon>Octopoda</taxon>
        <taxon>Incirrata</taxon>
        <taxon>Octopodidae</taxon>
        <taxon>Octopus</taxon>
    </lineage>
</organism>
<reference evidence="1" key="1">
    <citation type="submission" date="2023-08" db="EMBL/GenBank/DDBJ databases">
        <authorList>
            <person name="Alioto T."/>
            <person name="Alioto T."/>
            <person name="Gomez Garrido J."/>
        </authorList>
    </citation>
    <scope>NUCLEOTIDE SEQUENCE</scope>
</reference>
<evidence type="ECO:0000313" key="1">
    <source>
        <dbReference type="EMBL" id="CAI9725663.1"/>
    </source>
</evidence>
<dbReference type="EMBL" id="OX597820">
    <property type="protein sequence ID" value="CAI9725663.1"/>
    <property type="molecule type" value="Genomic_DNA"/>
</dbReference>
<proteinExistence type="predicted"/>
<dbReference type="AlphaFoldDB" id="A0AA36F886"/>
<dbReference type="Proteomes" id="UP001162480">
    <property type="component" value="Chromosome 7"/>
</dbReference>
<gene>
    <name evidence="1" type="ORF">OCTVUL_1B011060</name>
</gene>
<name>A0AA36F886_OCTVU</name>
<protein>
    <submittedName>
        <fullName evidence="1">Uncharacterized protein</fullName>
    </submittedName>
</protein>
<keyword evidence="2" id="KW-1185">Reference proteome</keyword>